<evidence type="ECO:0000256" key="7">
    <source>
        <dbReference type="ARBA" id="ARBA00022676"/>
    </source>
</evidence>
<comment type="pathway">
    <text evidence="3 11">Glycan biosynthesis; glycogen biosynthesis.</text>
</comment>
<dbReference type="OrthoDB" id="9808590at2"/>
<dbReference type="InterPro" id="IPR013534">
    <property type="entry name" value="Starch_synth_cat_dom"/>
</dbReference>
<keyword evidence="7 11" id="KW-0328">Glycosyltransferase</keyword>
<evidence type="ECO:0000259" key="12">
    <source>
        <dbReference type="Pfam" id="PF00534"/>
    </source>
</evidence>
<comment type="caution">
    <text evidence="14">The sequence shown here is derived from an EMBL/GenBank/DDBJ whole genome shotgun (WGS) entry which is preliminary data.</text>
</comment>
<feature type="domain" description="Glycosyl transferase family 1" evidence="12">
    <location>
        <begin position="297"/>
        <end position="447"/>
    </location>
</feature>
<evidence type="ECO:0000256" key="3">
    <source>
        <dbReference type="ARBA" id="ARBA00004964"/>
    </source>
</evidence>
<dbReference type="EMBL" id="SLZR01000004">
    <property type="protein sequence ID" value="TCS41997.1"/>
    <property type="molecule type" value="Genomic_DNA"/>
</dbReference>
<dbReference type="HAMAP" id="MF_00484">
    <property type="entry name" value="Glycogen_synth"/>
    <property type="match status" value="1"/>
</dbReference>
<evidence type="ECO:0000256" key="11">
    <source>
        <dbReference type="HAMAP-Rule" id="MF_00484"/>
    </source>
</evidence>
<dbReference type="InterPro" id="IPR001296">
    <property type="entry name" value="Glyco_trans_1"/>
</dbReference>
<reference evidence="14 15" key="1">
    <citation type="submission" date="2019-03" db="EMBL/GenBank/DDBJ databases">
        <title>Genomic Encyclopedia of Archaeal and Bacterial Type Strains, Phase II (KMG-II): from individual species to whole genera.</title>
        <authorList>
            <person name="Goeker M."/>
        </authorList>
    </citation>
    <scope>NUCLEOTIDE SEQUENCE [LARGE SCALE GENOMIC DNA]</scope>
    <source>
        <strain evidence="14 15">DSM 15388</strain>
    </source>
</reference>
<keyword evidence="9 11" id="KW-0320">Glycogen biosynthesis</keyword>
<evidence type="ECO:0000256" key="5">
    <source>
        <dbReference type="ARBA" id="ARBA00012588"/>
    </source>
</evidence>
<dbReference type="Pfam" id="PF08323">
    <property type="entry name" value="Glyco_transf_5"/>
    <property type="match status" value="1"/>
</dbReference>
<evidence type="ECO:0000313" key="14">
    <source>
        <dbReference type="EMBL" id="TCS41997.1"/>
    </source>
</evidence>
<dbReference type="PANTHER" id="PTHR45825">
    <property type="entry name" value="GRANULE-BOUND STARCH SYNTHASE 1, CHLOROPLASTIC/AMYLOPLASTIC"/>
    <property type="match status" value="1"/>
</dbReference>
<dbReference type="PANTHER" id="PTHR45825:SF11">
    <property type="entry name" value="ALPHA AMYLASE DOMAIN-CONTAINING PROTEIN"/>
    <property type="match status" value="1"/>
</dbReference>
<evidence type="ECO:0000256" key="6">
    <source>
        <dbReference type="ARBA" id="ARBA00019935"/>
    </source>
</evidence>
<keyword evidence="8 11" id="KW-0808">Transferase</keyword>
<evidence type="ECO:0000259" key="13">
    <source>
        <dbReference type="Pfam" id="PF08323"/>
    </source>
</evidence>
<evidence type="ECO:0000256" key="1">
    <source>
        <dbReference type="ARBA" id="ARBA00001478"/>
    </source>
</evidence>
<evidence type="ECO:0000313" key="15">
    <source>
        <dbReference type="Proteomes" id="UP000295793"/>
    </source>
</evidence>
<evidence type="ECO:0000256" key="10">
    <source>
        <dbReference type="ARBA" id="ARBA00031722"/>
    </source>
</evidence>
<dbReference type="Pfam" id="PF00534">
    <property type="entry name" value="Glycos_transf_1"/>
    <property type="match status" value="1"/>
</dbReference>
<dbReference type="GO" id="GO:0005829">
    <property type="term" value="C:cytosol"/>
    <property type="evidence" value="ECO:0007669"/>
    <property type="project" value="TreeGrafter"/>
</dbReference>
<dbReference type="SUPFAM" id="SSF53756">
    <property type="entry name" value="UDP-Glycosyltransferase/glycogen phosphorylase"/>
    <property type="match status" value="1"/>
</dbReference>
<dbReference type="GO" id="GO:0004373">
    <property type="term" value="F:alpha-1,4-glucan glucosyltransferase (UDP-glucose donor) activity"/>
    <property type="evidence" value="ECO:0007669"/>
    <property type="project" value="InterPro"/>
</dbReference>
<dbReference type="EC" id="2.4.1.21" evidence="5 11"/>
<keyword evidence="15" id="KW-1185">Reference proteome</keyword>
<accession>A0A4R3I7I9</accession>
<gene>
    <name evidence="11" type="primary">glgA</name>
    <name evidence="14" type="ORF">BCF53_104101</name>
</gene>
<dbReference type="AlphaFoldDB" id="A0A4R3I7I9"/>
<dbReference type="InterPro" id="IPR011835">
    <property type="entry name" value="GS/SS"/>
</dbReference>
<sequence>MKILFITSEVDGLVKTGGLADVAYALPKALIAMGHEVQIVMPAYRKTIESWQDWPAKEFNTPISHFVTETVQAFSGEFKGIPVVAMHHRASFSREGLYDDGNNAYYDNCFRFSVMTKAALEWCKLEDWQPDIVQANDWQSAMASFYLAEHYKADPFFKDTRSAIAIHNGAYQMHADPHWMHQLGIDPRFFNPEDFEDNAHLNVLKGSIGFADAVTTVSPGYAEELTTDLGGHGLDYKFKSLTQPFRGILNGCDYDQWNPETDIWLKSQFKTPDDGGKAICKQDLQQELGLNQGDQIPFLGVICRLVDQKGIHLLIPVFWNLMAHHDCQVVVLGSGDAKMAAELDEIQNRYPDRFRFINGYNIGLSHRIEASIDAFLMPSIFEPCGLNQIYSLRYGTVPLVREVGGLRDTVCKLEYSRANADEATGFMFQHLDEETLLQETLRLLDVYKHDKELWMKLQNNGMAKRFTWEKSAKEYEKLYKEILALPKMKHPLV</sequence>
<evidence type="ECO:0000256" key="8">
    <source>
        <dbReference type="ARBA" id="ARBA00022679"/>
    </source>
</evidence>
<comment type="similarity">
    <text evidence="4 11">Belongs to the glycosyltransferase 1 family. Bacterial/plant glycogen synthase subfamily.</text>
</comment>
<name>A0A4R3I7I9_9GAMM</name>
<dbReference type="CDD" id="cd03791">
    <property type="entry name" value="GT5_Glycogen_synthase_DULL1-like"/>
    <property type="match status" value="1"/>
</dbReference>
<evidence type="ECO:0000256" key="2">
    <source>
        <dbReference type="ARBA" id="ARBA00002764"/>
    </source>
</evidence>
<comment type="function">
    <text evidence="2 11">Synthesizes alpha-1,4-glucan chains using ADP-glucose.</text>
</comment>
<feature type="binding site" evidence="11">
    <location>
        <position position="15"/>
    </location>
    <ligand>
        <name>ADP-alpha-D-glucose</name>
        <dbReference type="ChEBI" id="CHEBI:57498"/>
    </ligand>
</feature>
<dbReference type="Gene3D" id="3.40.50.2000">
    <property type="entry name" value="Glycogen Phosphorylase B"/>
    <property type="match status" value="2"/>
</dbReference>
<dbReference type="UniPathway" id="UPA00164"/>
<proteinExistence type="inferred from homology"/>
<dbReference type="RefSeq" id="WP_132700753.1">
    <property type="nucleotide sequence ID" value="NZ_SLZR01000004.1"/>
</dbReference>
<dbReference type="NCBIfam" id="TIGR02095">
    <property type="entry name" value="glgA"/>
    <property type="match status" value="1"/>
</dbReference>
<dbReference type="Proteomes" id="UP000295793">
    <property type="component" value="Unassembled WGS sequence"/>
</dbReference>
<dbReference type="GO" id="GO:0005978">
    <property type="term" value="P:glycogen biosynthetic process"/>
    <property type="evidence" value="ECO:0007669"/>
    <property type="project" value="UniProtKB-UniRule"/>
</dbReference>
<evidence type="ECO:0000256" key="4">
    <source>
        <dbReference type="ARBA" id="ARBA00010281"/>
    </source>
</evidence>
<dbReference type="GO" id="GO:0009011">
    <property type="term" value="F:alpha-1,4-glucan glucosyltransferase (ADP-glucose donor) activity"/>
    <property type="evidence" value="ECO:0007669"/>
    <property type="project" value="UniProtKB-UniRule"/>
</dbReference>
<protein>
    <recommendedName>
        <fullName evidence="6 11">Glycogen synthase</fullName>
        <ecNumber evidence="5 11">2.4.1.21</ecNumber>
    </recommendedName>
    <alternativeName>
        <fullName evidence="10 11">Starch [bacterial glycogen] synthase</fullName>
    </alternativeName>
</protein>
<organism evidence="14 15">
    <name type="scientific">Reinekea marinisedimentorum</name>
    <dbReference type="NCBI Taxonomy" id="230495"/>
    <lineage>
        <taxon>Bacteria</taxon>
        <taxon>Pseudomonadati</taxon>
        <taxon>Pseudomonadota</taxon>
        <taxon>Gammaproteobacteria</taxon>
        <taxon>Oceanospirillales</taxon>
        <taxon>Saccharospirillaceae</taxon>
        <taxon>Reinekea</taxon>
    </lineage>
</organism>
<evidence type="ECO:0000256" key="9">
    <source>
        <dbReference type="ARBA" id="ARBA00023056"/>
    </source>
</evidence>
<feature type="domain" description="Starch synthase catalytic" evidence="13">
    <location>
        <begin position="2"/>
        <end position="236"/>
    </location>
</feature>
<comment type="catalytic activity">
    <reaction evidence="1 11">
        <text>[(1-&gt;4)-alpha-D-glucosyl](n) + ADP-alpha-D-glucose = [(1-&gt;4)-alpha-D-glucosyl](n+1) + ADP + H(+)</text>
        <dbReference type="Rhea" id="RHEA:18189"/>
        <dbReference type="Rhea" id="RHEA-COMP:9584"/>
        <dbReference type="Rhea" id="RHEA-COMP:9587"/>
        <dbReference type="ChEBI" id="CHEBI:15378"/>
        <dbReference type="ChEBI" id="CHEBI:15444"/>
        <dbReference type="ChEBI" id="CHEBI:57498"/>
        <dbReference type="ChEBI" id="CHEBI:456216"/>
        <dbReference type="EC" id="2.4.1.21"/>
    </reaction>
</comment>